<evidence type="ECO:0000259" key="1">
    <source>
        <dbReference type="PROSITE" id="PS50943"/>
    </source>
</evidence>
<dbReference type="SUPFAM" id="SSF47413">
    <property type="entry name" value="lambda repressor-like DNA-binding domains"/>
    <property type="match status" value="1"/>
</dbReference>
<keyword evidence="3" id="KW-1185">Reference proteome</keyword>
<reference evidence="3" key="1">
    <citation type="journal article" date="2019" name="Int. J. Syst. Evol. Microbiol.">
        <title>The Global Catalogue of Microorganisms (GCM) 10K type strain sequencing project: providing services to taxonomists for standard genome sequencing and annotation.</title>
        <authorList>
            <consortium name="The Broad Institute Genomics Platform"/>
            <consortium name="The Broad Institute Genome Sequencing Center for Infectious Disease"/>
            <person name="Wu L."/>
            <person name="Ma J."/>
        </authorList>
    </citation>
    <scope>NUCLEOTIDE SEQUENCE [LARGE SCALE GENOMIC DNA]</scope>
    <source>
        <strain evidence="3">CCM 8897</strain>
    </source>
</reference>
<organism evidence="2 3">
    <name type="scientific">Lapidilactobacillus achengensis</name>
    <dbReference type="NCBI Taxonomy" id="2486000"/>
    <lineage>
        <taxon>Bacteria</taxon>
        <taxon>Bacillati</taxon>
        <taxon>Bacillota</taxon>
        <taxon>Bacilli</taxon>
        <taxon>Lactobacillales</taxon>
        <taxon>Lactobacillaceae</taxon>
        <taxon>Lapidilactobacillus</taxon>
    </lineage>
</organism>
<dbReference type="EMBL" id="JBHSSM010000005">
    <property type="protein sequence ID" value="MFC6314286.1"/>
    <property type="molecule type" value="Genomic_DNA"/>
</dbReference>
<sequence length="274" mass="30050">MTTTIGQILRQRRQERQATQSQICAGICSQSMLSAIEHDQYIPNAQLLIALSQRLALTLDTFSLATNYAVSAEPSFNAQTIALCNQHRYQELLALLSRPDVIASINTAAQTQSYYYYLAVAQQQAVPHPDLAQVQRSLQLSLASATTAQPALTRLATVTSACLTAKSGQTEGVVDQVETALAGIANAPFDENLNIVFYLAALTDYYRGNLAASRNRLTQGLDFITAHDSHYLLANCYYLQAWLAESAGIATEEQQAQAHATFLADLFHEQVYKL</sequence>
<dbReference type="InterPro" id="IPR053163">
    <property type="entry name" value="HTH-type_regulator_Rgg"/>
</dbReference>
<dbReference type="InterPro" id="IPR001387">
    <property type="entry name" value="Cro/C1-type_HTH"/>
</dbReference>
<comment type="caution">
    <text evidence="2">The sequence shown here is derived from an EMBL/GenBank/DDBJ whole genome shotgun (WGS) entry which is preliminary data.</text>
</comment>
<dbReference type="CDD" id="cd00093">
    <property type="entry name" value="HTH_XRE"/>
    <property type="match status" value="1"/>
</dbReference>
<gene>
    <name evidence="2" type="ORF">ACFQHW_01705</name>
</gene>
<dbReference type="RefSeq" id="WP_125596773.1">
    <property type="nucleotide sequence ID" value="NZ_JBHSSM010000005.1"/>
</dbReference>
<evidence type="ECO:0000313" key="2">
    <source>
        <dbReference type="EMBL" id="MFC6314286.1"/>
    </source>
</evidence>
<dbReference type="PROSITE" id="PS50943">
    <property type="entry name" value="HTH_CROC1"/>
    <property type="match status" value="1"/>
</dbReference>
<evidence type="ECO:0000313" key="3">
    <source>
        <dbReference type="Proteomes" id="UP001596310"/>
    </source>
</evidence>
<dbReference type="Pfam" id="PF01381">
    <property type="entry name" value="HTH_3"/>
    <property type="match status" value="1"/>
</dbReference>
<protein>
    <submittedName>
        <fullName evidence="2">Helix-turn-helix domain-containing protein</fullName>
    </submittedName>
</protein>
<dbReference type="InterPro" id="IPR010982">
    <property type="entry name" value="Lambda_DNA-bd_dom_sf"/>
</dbReference>
<dbReference type="Gene3D" id="1.25.40.10">
    <property type="entry name" value="Tetratricopeptide repeat domain"/>
    <property type="match status" value="1"/>
</dbReference>
<dbReference type="PANTHER" id="PTHR37038:SF14">
    <property type="entry name" value="TRANSCRIPTIONAL ACTIVATOR"/>
    <property type="match status" value="1"/>
</dbReference>
<accession>A0ABW1UM72</accession>
<proteinExistence type="predicted"/>
<dbReference type="PANTHER" id="PTHR37038">
    <property type="entry name" value="TRANSCRIPTIONAL REGULATOR-RELATED"/>
    <property type="match status" value="1"/>
</dbReference>
<feature type="domain" description="HTH cro/C1-type" evidence="1">
    <location>
        <begin position="9"/>
        <end position="62"/>
    </location>
</feature>
<dbReference type="Proteomes" id="UP001596310">
    <property type="component" value="Unassembled WGS sequence"/>
</dbReference>
<dbReference type="InterPro" id="IPR011990">
    <property type="entry name" value="TPR-like_helical_dom_sf"/>
</dbReference>
<dbReference type="SMART" id="SM00530">
    <property type="entry name" value="HTH_XRE"/>
    <property type="match status" value="1"/>
</dbReference>
<name>A0ABW1UM72_9LACO</name>